<dbReference type="HOGENOM" id="CLU_497939_0_0_1"/>
<keyword evidence="3" id="KW-1185">Reference proteome</keyword>
<accession>H6QUJ4</accession>
<evidence type="ECO:0000256" key="1">
    <source>
        <dbReference type="SAM" id="MobiDB-lite"/>
    </source>
</evidence>
<feature type="compositionally biased region" description="Polar residues" evidence="1">
    <location>
        <begin position="355"/>
        <end position="365"/>
    </location>
</feature>
<dbReference type="PANTHER" id="PTHR33050">
    <property type="entry name" value="REVERSE TRANSCRIPTASE DOMAIN-CONTAINING PROTEIN"/>
    <property type="match status" value="1"/>
</dbReference>
<dbReference type="PANTHER" id="PTHR33050:SF7">
    <property type="entry name" value="RIBONUCLEASE H"/>
    <property type="match status" value="1"/>
</dbReference>
<dbReference type="EMBL" id="DS178343">
    <property type="protein sequence ID" value="EHS64706.1"/>
    <property type="molecule type" value="Genomic_DNA"/>
</dbReference>
<proteinExistence type="predicted"/>
<protein>
    <submittedName>
        <fullName evidence="2">Uncharacterized protein</fullName>
    </submittedName>
</protein>
<reference evidence="3" key="1">
    <citation type="journal article" date="2011" name="Proc. Natl. Acad. Sci. U.S.A.">
        <title>Obligate biotrophy features unraveled by the genomic analysis of rust fungi.</title>
        <authorList>
            <person name="Duplessis S."/>
            <person name="Cuomo C.A."/>
            <person name="Lin Y.-C."/>
            <person name="Aerts A."/>
            <person name="Tisserant E."/>
            <person name="Veneault-Fourrey C."/>
            <person name="Joly D.L."/>
            <person name="Hacquard S."/>
            <person name="Amselem J."/>
            <person name="Cantarel B.L."/>
            <person name="Chiu R."/>
            <person name="Coutinho P.M."/>
            <person name="Feau N."/>
            <person name="Field M."/>
            <person name="Frey P."/>
            <person name="Gelhaye E."/>
            <person name="Goldberg J."/>
            <person name="Grabherr M.G."/>
            <person name="Kodira C.D."/>
            <person name="Kohler A."/>
            <person name="Kuees U."/>
            <person name="Lindquist E.A."/>
            <person name="Lucas S.M."/>
            <person name="Mago R."/>
            <person name="Mauceli E."/>
            <person name="Morin E."/>
            <person name="Murat C."/>
            <person name="Pangilinan J.L."/>
            <person name="Park R."/>
            <person name="Pearson M."/>
            <person name="Quesneville H."/>
            <person name="Rouhier N."/>
            <person name="Sakthikumar S."/>
            <person name="Salamov A.A."/>
            <person name="Schmutz J."/>
            <person name="Selles B."/>
            <person name="Shapiro H."/>
            <person name="Tanguay P."/>
            <person name="Tuskan G.A."/>
            <person name="Henrissat B."/>
            <person name="Van de Peer Y."/>
            <person name="Rouze P."/>
            <person name="Ellis J.G."/>
            <person name="Dodds P.N."/>
            <person name="Schein J.E."/>
            <person name="Zhong S."/>
            <person name="Hamelin R.C."/>
            <person name="Grigoriev I.V."/>
            <person name="Szabo L.J."/>
            <person name="Martin F."/>
        </authorList>
    </citation>
    <scope>NUCLEOTIDE SEQUENCE [LARGE SCALE GENOMIC DNA]</scope>
    <source>
        <strain evidence="3">CRL 75-36-700-3 / race SCCL</strain>
    </source>
</reference>
<evidence type="ECO:0000313" key="3">
    <source>
        <dbReference type="Proteomes" id="UP000008783"/>
    </source>
</evidence>
<feature type="compositionally biased region" description="Polar residues" evidence="1">
    <location>
        <begin position="9"/>
        <end position="19"/>
    </location>
</feature>
<gene>
    <name evidence="2" type="ORF">PGTG_22342</name>
</gene>
<name>H6QUJ4_PUCGT</name>
<dbReference type="VEuPathDB" id="FungiDB:PGTG_22342"/>
<feature type="region of interest" description="Disordered" evidence="1">
    <location>
        <begin position="418"/>
        <end position="438"/>
    </location>
</feature>
<dbReference type="AlphaFoldDB" id="H6QUJ4"/>
<dbReference type="Proteomes" id="UP000008783">
    <property type="component" value="Unassembled WGS sequence"/>
</dbReference>
<feature type="region of interest" description="Disordered" evidence="1">
    <location>
        <begin position="286"/>
        <end position="402"/>
    </location>
</feature>
<feature type="region of interest" description="Disordered" evidence="1">
    <location>
        <begin position="1"/>
        <end position="20"/>
    </location>
</feature>
<evidence type="ECO:0000313" key="2">
    <source>
        <dbReference type="EMBL" id="EHS64706.1"/>
    </source>
</evidence>
<dbReference type="RefSeq" id="XP_003888823.1">
    <property type="nucleotide sequence ID" value="XM_003888774.1"/>
</dbReference>
<dbReference type="InParanoid" id="H6QUJ4"/>
<dbReference type="InterPro" id="IPR052055">
    <property type="entry name" value="Hepadnavirus_pol/RT"/>
</dbReference>
<dbReference type="GeneID" id="13541568"/>
<dbReference type="OrthoDB" id="2678913at2759"/>
<dbReference type="KEGG" id="pgr:PGTG_22342"/>
<organism evidence="2 3">
    <name type="scientific">Puccinia graminis f. sp. tritici (strain CRL 75-36-700-3 / race SCCL)</name>
    <name type="common">Black stem rust fungus</name>
    <dbReference type="NCBI Taxonomy" id="418459"/>
    <lineage>
        <taxon>Eukaryota</taxon>
        <taxon>Fungi</taxon>
        <taxon>Dikarya</taxon>
        <taxon>Basidiomycota</taxon>
        <taxon>Pucciniomycotina</taxon>
        <taxon>Pucciniomycetes</taxon>
        <taxon>Pucciniales</taxon>
        <taxon>Pucciniaceae</taxon>
        <taxon>Puccinia</taxon>
    </lineage>
</organism>
<feature type="compositionally biased region" description="Basic and acidic residues" evidence="1">
    <location>
        <begin position="421"/>
        <end position="438"/>
    </location>
</feature>
<sequence length="627" mass="71198">MSVKYPIIQPTQTAGTGQKRTIEEIEDPSEEEEQAAILKKAMTAQKKGDDARAEMFFDILADLKAKAKSKPKTTTTYSEALIPQKSFAMVGISSTEPQIKEGGLSFYVKGVNTFQDMGLPTFFDKNMKELKGLIPLTIFNKKWQDAAVLFHADKRSKSDESSETKDRYSGLKFQNEWEQSFSDWTINHRAFHLALRDIYQFPTFAGWLLEHKANCDRMQAKEGFMTALRYDIQLRTNVFAHRVVINGDPSVPDISVLRIDIAESCYAEAQNFDKLGFRDTNPYAAGGPRAHIDPLTGLPKQGKQPFAKNYQTQSTPYQGQHAQYNHHHQQQQHFQPQQPPYIQPHYQQTPFHHPSANQGGPNARNSEQRAPRNSGYKGKNFIPNYQDQRRGAAPPTGQQNDQMVLSSQSTLNHNYLELQEESTRTTETDRSEIPSIRQEEIRSENKECWPSKVTCEMNIPEWEAALKNAGLLPQFDNVVKGFKDGFDQGIPQHTIGDLPYYTPPNHASALQAKEKIEKSLRTEIEAGRMYGPFKKDQVTQRFPFFRTNPLGAVINGDGSLRPINNLSHPHGKDGIPSVNSFVEADDFKTTWDDFNLVATFFRKLKGTALLAIFDWEKAYRQIPTAKD</sequence>